<gene>
    <name evidence="1" type="ordered locus">MICA_558</name>
</gene>
<evidence type="ECO:0000313" key="1">
    <source>
        <dbReference type="EMBL" id="AEP08895.1"/>
    </source>
</evidence>
<dbReference type="EMBL" id="CP002382">
    <property type="protein sequence ID" value="AEP08895.1"/>
    <property type="molecule type" value="Genomic_DNA"/>
</dbReference>
<dbReference type="KEGG" id="mai:MICA_558"/>
<sequence length="257" mass="28484">MEVAAFAQGLRAATLPFKYRNHNPFTPDQVEDFDVVVVSGLRDKGTVIRDAYAKKGKPVIVIDYGYMSRVSGIKTWATGHWQVGLNRLGWVPPFQCLSDRLDRLGIFFKPQHDGEYVLVCGQHVGDPSHGLDADGISAWATREIAKAKGARPVLWRPHPDSPDVNATGHDGISSGPIDWASVHAVHCINSNVGHEAIINGVRVICEPSAPYAELPMAPSEEQKRVYFSRLAYSQWTLDEMRSGEAIEFIINAIRRLQ</sequence>
<name>G2KMW3_MICAA</name>
<dbReference type="AlphaFoldDB" id="G2KMW3"/>
<dbReference type="Proteomes" id="UP000009286">
    <property type="component" value="Chromosome"/>
</dbReference>
<evidence type="ECO:0000313" key="2">
    <source>
        <dbReference type="Proteomes" id="UP000009286"/>
    </source>
</evidence>
<reference evidence="1 2" key="1">
    <citation type="journal article" date="2011" name="BMC Genomics">
        <title>Genomic insights into an obligate epibiotic bacterial predator: Micavibrio aeruginosavorus ARL-13.</title>
        <authorList>
            <person name="Wang Z."/>
            <person name="Kadouri D."/>
            <person name="Wu M."/>
        </authorList>
    </citation>
    <scope>NUCLEOTIDE SEQUENCE [LARGE SCALE GENOMIC DNA]</scope>
    <source>
        <strain evidence="1 2">ARL-13</strain>
    </source>
</reference>
<protein>
    <submittedName>
        <fullName evidence="1">Uncharacterized protein</fullName>
    </submittedName>
</protein>
<proteinExistence type="predicted"/>
<accession>G2KMW3</accession>
<keyword evidence="2" id="KW-1185">Reference proteome</keyword>
<organism evidence="1 2">
    <name type="scientific">Micavibrio aeruginosavorus (strain ARL-13)</name>
    <dbReference type="NCBI Taxonomy" id="856793"/>
    <lineage>
        <taxon>Bacteria</taxon>
        <taxon>Pseudomonadati</taxon>
        <taxon>Bdellovibrionota</taxon>
        <taxon>Bdellovibrionia</taxon>
        <taxon>Bdellovibrionales</taxon>
        <taxon>Pseudobdellovibrionaceae</taxon>
        <taxon>Micavibrio</taxon>
    </lineage>
</organism>
<dbReference type="HOGENOM" id="CLU_1081010_0_0_5"/>
<dbReference type="STRING" id="856793.MICA_558"/>